<dbReference type="Proteomes" id="UP000356253">
    <property type="component" value="Unassembled WGS sequence"/>
</dbReference>
<gene>
    <name evidence="1" type="ORF">FVB9532_03736</name>
</gene>
<dbReference type="EMBL" id="CABVMM010000021">
    <property type="protein sequence ID" value="VVV02437.1"/>
    <property type="molecule type" value="Genomic_DNA"/>
</dbReference>
<proteinExistence type="predicted"/>
<keyword evidence="2" id="KW-1185">Reference proteome</keyword>
<comment type="caution">
    <text evidence="1">The sequence shown here is derived from an EMBL/GenBank/DDBJ whole genome shotgun (WGS) entry which is preliminary data.</text>
</comment>
<protein>
    <submittedName>
        <fullName evidence="1">Uncharacterized protein</fullName>
    </submittedName>
</protein>
<sequence length="84" mass="9692">MPLPETVQGQMDEAIDHGFEGMIVYIDQTYKSPQFDSAGWHNREYIKVESKIGILKNFSLFQIYGRFSQIYYLNDSSLFKSSAA</sequence>
<reference evidence="1" key="1">
    <citation type="submission" date="2019-09" db="EMBL/GenBank/DDBJ databases">
        <authorList>
            <person name="Rodrigo-Torres L."/>
            <person name="Arahal R. D."/>
            <person name="Lucena T."/>
        </authorList>
    </citation>
    <scope>NUCLEOTIDE SEQUENCE</scope>
    <source>
        <strain evidence="1">ISS653</strain>
    </source>
</reference>
<organism evidence="1 2">
    <name type="scientific">Mesonia oceanica</name>
    <dbReference type="NCBI Taxonomy" id="2687242"/>
    <lineage>
        <taxon>Bacteria</taxon>
        <taxon>Pseudomonadati</taxon>
        <taxon>Bacteroidota</taxon>
        <taxon>Flavobacteriia</taxon>
        <taxon>Flavobacteriales</taxon>
        <taxon>Flavobacteriaceae</taxon>
        <taxon>Mesonia</taxon>
    </lineage>
</organism>
<accession>A0AC61YD40</accession>
<evidence type="ECO:0000313" key="2">
    <source>
        <dbReference type="Proteomes" id="UP000356253"/>
    </source>
</evidence>
<evidence type="ECO:0000313" key="1">
    <source>
        <dbReference type="EMBL" id="VVV02437.1"/>
    </source>
</evidence>
<name>A0AC61YD40_9FLAO</name>